<organism evidence="1 2">
    <name type="scientific">Solibacillus merdavium</name>
    <dbReference type="NCBI Taxonomy" id="2762218"/>
    <lineage>
        <taxon>Bacteria</taxon>
        <taxon>Bacillati</taxon>
        <taxon>Bacillota</taxon>
        <taxon>Bacilli</taxon>
        <taxon>Bacillales</taxon>
        <taxon>Caryophanaceae</taxon>
        <taxon>Solibacillus</taxon>
    </lineage>
</organism>
<evidence type="ECO:0000313" key="2">
    <source>
        <dbReference type="Proteomes" id="UP000600565"/>
    </source>
</evidence>
<dbReference type="RefSeq" id="WP_191703013.1">
    <property type="nucleotide sequence ID" value="NZ_JACSPW010000003.1"/>
</dbReference>
<reference evidence="1 2" key="1">
    <citation type="submission" date="2020-08" db="EMBL/GenBank/DDBJ databases">
        <title>A Genomic Blueprint of the Chicken Gut Microbiome.</title>
        <authorList>
            <person name="Gilroy R."/>
            <person name="Ravi A."/>
            <person name="Getino M."/>
            <person name="Pursley I."/>
            <person name="Horton D.L."/>
            <person name="Alikhan N.-F."/>
            <person name="Baker D."/>
            <person name="Gharbi K."/>
            <person name="Hall N."/>
            <person name="Watson M."/>
            <person name="Adriaenssens E.M."/>
            <person name="Foster-Nyarko E."/>
            <person name="Jarju S."/>
            <person name="Secka A."/>
            <person name="Antonio M."/>
            <person name="Oren A."/>
            <person name="Chaudhuri R."/>
            <person name="La Ragione R.M."/>
            <person name="Hildebrand F."/>
            <person name="Pallen M.J."/>
        </authorList>
    </citation>
    <scope>NUCLEOTIDE SEQUENCE [LARGE SCALE GENOMIC DNA]</scope>
    <source>
        <strain evidence="1 2">Sa1YVA6</strain>
    </source>
</reference>
<comment type="caution">
    <text evidence="1">The sequence shown here is derived from an EMBL/GenBank/DDBJ whole genome shotgun (WGS) entry which is preliminary data.</text>
</comment>
<protein>
    <submittedName>
        <fullName evidence="1">Uncharacterized protein</fullName>
    </submittedName>
</protein>
<dbReference type="EMBL" id="JACSPW010000003">
    <property type="protein sequence ID" value="MBD8032413.1"/>
    <property type="molecule type" value="Genomic_DNA"/>
</dbReference>
<gene>
    <name evidence="1" type="ORF">H9632_04980</name>
</gene>
<keyword evidence="2" id="KW-1185">Reference proteome</keyword>
<sequence>MLSYKIIVNEGLLNKELYVLNSSNEKIWSLKSHDSLLRKVANFNLRVKIPSVYFIYNNDDQVRYQYIKNAKNERLIINNEDGINFQIECSKHLGDKFFRWSNGEYELYSSNQTTVHIKTQNKIIGSIGYSETKSNWKVTEDTVEIKIDEEYEQEIPIIVLLYVNEFYQNRIGSQL</sequence>
<name>A0ABR8XKG5_9BACL</name>
<proteinExistence type="predicted"/>
<dbReference type="Proteomes" id="UP000600565">
    <property type="component" value="Unassembled WGS sequence"/>
</dbReference>
<evidence type="ECO:0000313" key="1">
    <source>
        <dbReference type="EMBL" id="MBD8032413.1"/>
    </source>
</evidence>
<accession>A0ABR8XKG5</accession>